<evidence type="ECO:0000313" key="2">
    <source>
        <dbReference type="EMBL" id="KAF0685884.1"/>
    </source>
</evidence>
<reference evidence="2" key="2">
    <citation type="submission" date="2019-06" db="EMBL/GenBank/DDBJ databases">
        <title>Genomics analysis of Aphanomyces spp. identifies a new class of oomycete effector associated with host adaptation.</title>
        <authorList>
            <person name="Gaulin E."/>
        </authorList>
    </citation>
    <scope>NUCLEOTIDE SEQUENCE</scope>
    <source>
        <strain evidence="2">CBS 578.67</strain>
    </source>
</reference>
<organism evidence="3 4">
    <name type="scientific">Aphanomyces stellatus</name>
    <dbReference type="NCBI Taxonomy" id="120398"/>
    <lineage>
        <taxon>Eukaryota</taxon>
        <taxon>Sar</taxon>
        <taxon>Stramenopiles</taxon>
        <taxon>Oomycota</taxon>
        <taxon>Saprolegniomycetes</taxon>
        <taxon>Saprolegniales</taxon>
        <taxon>Verrucalvaceae</taxon>
        <taxon>Aphanomyces</taxon>
    </lineage>
</organism>
<sequence length="170" mass="19413">MEDNKQPVEQETLEKKVQEREERDAAERQLVARRDIEPKQWAENVPPNKKRFSSVAFSPTQACAALVTHAVTSMPPVGTRLVCPLSEYAHDWRPIAPRRIQNTLNWTNGKCATGTVDALAKLLMFRHLVQLNICCNTARQLRGNVYVEYQTARQAADAREGFFGRWYGGW</sequence>
<protein>
    <submittedName>
        <fullName evidence="3">Aste57867_22289 protein</fullName>
    </submittedName>
</protein>
<keyword evidence="4" id="KW-1185">Reference proteome</keyword>
<evidence type="ECO:0000313" key="4">
    <source>
        <dbReference type="Proteomes" id="UP000332933"/>
    </source>
</evidence>
<dbReference type="EMBL" id="CAADRA010007058">
    <property type="protein sequence ID" value="VFT98955.1"/>
    <property type="molecule type" value="Genomic_DNA"/>
</dbReference>
<reference evidence="3 4" key="1">
    <citation type="submission" date="2019-03" db="EMBL/GenBank/DDBJ databases">
        <authorList>
            <person name="Gaulin E."/>
            <person name="Dumas B."/>
        </authorList>
    </citation>
    <scope>NUCLEOTIDE SEQUENCE [LARGE SCALE GENOMIC DNA]</scope>
    <source>
        <strain evidence="3">CBS 568.67</strain>
    </source>
</reference>
<evidence type="ECO:0000313" key="3">
    <source>
        <dbReference type="EMBL" id="VFT98955.1"/>
    </source>
</evidence>
<feature type="region of interest" description="Disordered" evidence="1">
    <location>
        <begin position="1"/>
        <end position="32"/>
    </location>
</feature>
<dbReference type="OrthoDB" id="75923at2759"/>
<name>A0A485LPN1_9STRA</name>
<dbReference type="Gene3D" id="3.30.70.330">
    <property type="match status" value="1"/>
</dbReference>
<dbReference type="EMBL" id="VJMH01007032">
    <property type="protein sequence ID" value="KAF0685884.1"/>
    <property type="molecule type" value="Genomic_DNA"/>
</dbReference>
<dbReference type="InterPro" id="IPR012677">
    <property type="entry name" value="Nucleotide-bd_a/b_plait_sf"/>
</dbReference>
<proteinExistence type="predicted"/>
<dbReference type="Proteomes" id="UP000332933">
    <property type="component" value="Unassembled WGS sequence"/>
</dbReference>
<gene>
    <name evidence="3" type="primary">Aste57867_22289</name>
    <name evidence="2" type="ORF">As57867_022219</name>
    <name evidence="3" type="ORF">ASTE57867_22289</name>
</gene>
<dbReference type="AlphaFoldDB" id="A0A485LPN1"/>
<accession>A0A485LPN1</accession>
<evidence type="ECO:0000256" key="1">
    <source>
        <dbReference type="SAM" id="MobiDB-lite"/>
    </source>
</evidence>